<keyword evidence="5 6" id="KW-0862">Zinc</keyword>
<comment type="caution">
    <text evidence="10">The sequence shown here is derived from an EMBL/GenBank/DDBJ whole genome shotgun (WGS) entry which is preliminary data.</text>
</comment>
<feature type="domain" description="RING-type" evidence="8">
    <location>
        <begin position="205"/>
        <end position="257"/>
    </location>
</feature>
<dbReference type="Proteomes" id="UP001295684">
    <property type="component" value="Unassembled WGS sequence"/>
</dbReference>
<evidence type="ECO:0000313" key="10">
    <source>
        <dbReference type="EMBL" id="CAI2374373.1"/>
    </source>
</evidence>
<keyword evidence="1" id="KW-0808">Transferase</keyword>
<evidence type="ECO:0000256" key="5">
    <source>
        <dbReference type="ARBA" id="ARBA00022833"/>
    </source>
</evidence>
<accession>A0AAD1XKG6</accession>
<evidence type="ECO:0000259" key="9">
    <source>
        <dbReference type="PROSITE" id="PS50103"/>
    </source>
</evidence>
<dbReference type="InterPro" id="IPR000571">
    <property type="entry name" value="Znf_CCCH"/>
</dbReference>
<evidence type="ECO:0000313" key="11">
    <source>
        <dbReference type="Proteomes" id="UP001295684"/>
    </source>
</evidence>
<name>A0AAD1XKG6_EUPCR</name>
<proteinExistence type="predicted"/>
<keyword evidence="11" id="KW-1185">Reference proteome</keyword>
<organism evidence="10 11">
    <name type="scientific">Euplotes crassus</name>
    <dbReference type="NCBI Taxonomy" id="5936"/>
    <lineage>
        <taxon>Eukaryota</taxon>
        <taxon>Sar</taxon>
        <taxon>Alveolata</taxon>
        <taxon>Ciliophora</taxon>
        <taxon>Intramacronucleata</taxon>
        <taxon>Spirotrichea</taxon>
        <taxon>Hypotrichia</taxon>
        <taxon>Euplotida</taxon>
        <taxon>Euplotidae</taxon>
        <taxon>Moneuplotes</taxon>
    </lineage>
</organism>
<evidence type="ECO:0008006" key="12">
    <source>
        <dbReference type="Google" id="ProtNLM"/>
    </source>
</evidence>
<dbReference type="CDD" id="cd16521">
    <property type="entry name" value="RING-HC_MKRN"/>
    <property type="match status" value="1"/>
</dbReference>
<dbReference type="Pfam" id="PF18044">
    <property type="entry name" value="zf-CCCH_4"/>
    <property type="match status" value="1"/>
</dbReference>
<dbReference type="InterPro" id="IPR001841">
    <property type="entry name" value="Znf_RING"/>
</dbReference>
<dbReference type="SMART" id="SM00184">
    <property type="entry name" value="RING"/>
    <property type="match status" value="1"/>
</dbReference>
<dbReference type="Gene3D" id="2.30.30.1190">
    <property type="match status" value="1"/>
</dbReference>
<dbReference type="PROSITE" id="PS50089">
    <property type="entry name" value="ZF_RING_2"/>
    <property type="match status" value="1"/>
</dbReference>
<feature type="region of interest" description="Disordered" evidence="7">
    <location>
        <begin position="1"/>
        <end position="40"/>
    </location>
</feature>
<dbReference type="InterPro" id="IPR013083">
    <property type="entry name" value="Znf_RING/FYVE/PHD"/>
</dbReference>
<dbReference type="InterPro" id="IPR017907">
    <property type="entry name" value="Znf_RING_CS"/>
</dbReference>
<dbReference type="EMBL" id="CAMPGE010015769">
    <property type="protein sequence ID" value="CAI2374373.1"/>
    <property type="molecule type" value="Genomic_DNA"/>
</dbReference>
<feature type="zinc finger region" description="C3H1-type" evidence="6">
    <location>
        <begin position="291"/>
        <end position="315"/>
    </location>
</feature>
<evidence type="ECO:0000256" key="1">
    <source>
        <dbReference type="ARBA" id="ARBA00022679"/>
    </source>
</evidence>
<dbReference type="PROSITE" id="PS00518">
    <property type="entry name" value="ZF_RING_1"/>
    <property type="match status" value="1"/>
</dbReference>
<evidence type="ECO:0000259" key="8">
    <source>
        <dbReference type="PROSITE" id="PS50089"/>
    </source>
</evidence>
<evidence type="ECO:0000256" key="4">
    <source>
        <dbReference type="ARBA" id="ARBA00022771"/>
    </source>
</evidence>
<keyword evidence="2 6" id="KW-0479">Metal-binding</keyword>
<evidence type="ECO:0000256" key="6">
    <source>
        <dbReference type="PROSITE-ProRule" id="PRU00723"/>
    </source>
</evidence>
<keyword evidence="4 6" id="KW-0863">Zinc-finger</keyword>
<sequence length="352" mass="39019">MSLKSGMKSNLNRKAREFKPKAKTGVPSGGPSLPPPMVAQTPPIVGPGMPPIVTALGQSAKIVLPSQAPIAAPPTAAPTAVPPSMKTAFPPGMECKFENGKLIIPDAVPTGLRKMLEQAQEEGKFDEMIMASLGKTRPKPAQEEYYLTPEEEMMAEQFLLEQQAMEPCPFFLQGNCKFGSSCDLFHPIGMEDITGSIDFEGDQECCICNEMILANNRQFGLLDGCQHAFCLECIRNWRATYIKRMSKEQMRACPLCRQTSYLVIPSKVYIPSGDTKTHLIEEYQSVLSDIPCRHFNYGKGECPFLNSCFYAHYTKDGKKFDYSIKAKYLNEDGEIVTEKEDEQCTLADLIGL</sequence>
<dbReference type="InterPro" id="IPR041367">
    <property type="entry name" value="Znf-CCCH_4"/>
</dbReference>
<dbReference type="InterPro" id="IPR045072">
    <property type="entry name" value="MKRN-like"/>
</dbReference>
<feature type="zinc finger region" description="C3H1-type" evidence="6">
    <location>
        <begin position="162"/>
        <end position="189"/>
    </location>
</feature>
<feature type="domain" description="C3H1-type" evidence="9">
    <location>
        <begin position="291"/>
        <end position="315"/>
    </location>
</feature>
<feature type="domain" description="C3H1-type" evidence="9">
    <location>
        <begin position="162"/>
        <end position="189"/>
    </location>
</feature>
<reference evidence="10" key="1">
    <citation type="submission" date="2023-07" db="EMBL/GenBank/DDBJ databases">
        <authorList>
            <consortium name="AG Swart"/>
            <person name="Singh M."/>
            <person name="Singh A."/>
            <person name="Seah K."/>
            <person name="Emmerich C."/>
        </authorList>
    </citation>
    <scope>NUCLEOTIDE SEQUENCE</scope>
    <source>
        <strain evidence="10">DP1</strain>
    </source>
</reference>
<dbReference type="PROSITE" id="PS50103">
    <property type="entry name" value="ZF_C3H1"/>
    <property type="match status" value="2"/>
</dbReference>
<dbReference type="SMART" id="SM00356">
    <property type="entry name" value="ZnF_C3H1"/>
    <property type="match status" value="2"/>
</dbReference>
<protein>
    <recommendedName>
        <fullName evidence="12">RING-type E3 ubiquitin transferase</fullName>
    </recommendedName>
</protein>
<gene>
    <name evidence="10" type="ORF">ECRASSUSDP1_LOCUS15725</name>
</gene>
<dbReference type="InterPro" id="IPR018957">
    <property type="entry name" value="Znf_C3HC4_RING-type"/>
</dbReference>
<dbReference type="GO" id="GO:0008270">
    <property type="term" value="F:zinc ion binding"/>
    <property type="evidence" value="ECO:0007669"/>
    <property type="project" value="UniProtKB-KW"/>
</dbReference>
<dbReference type="PANTHER" id="PTHR11224">
    <property type="entry name" value="MAKORIN-RELATED"/>
    <property type="match status" value="1"/>
</dbReference>
<dbReference type="PANTHER" id="PTHR11224:SF10">
    <property type="entry name" value="IP09428P-RELATED"/>
    <property type="match status" value="1"/>
</dbReference>
<dbReference type="GO" id="GO:0000209">
    <property type="term" value="P:protein polyubiquitination"/>
    <property type="evidence" value="ECO:0007669"/>
    <property type="project" value="InterPro"/>
</dbReference>
<dbReference type="SUPFAM" id="SSF57850">
    <property type="entry name" value="RING/U-box"/>
    <property type="match status" value="1"/>
</dbReference>
<evidence type="ECO:0000256" key="7">
    <source>
        <dbReference type="SAM" id="MobiDB-lite"/>
    </source>
</evidence>
<dbReference type="AlphaFoldDB" id="A0AAD1XKG6"/>
<dbReference type="Gene3D" id="3.30.40.10">
    <property type="entry name" value="Zinc/RING finger domain, C3HC4 (zinc finger)"/>
    <property type="match status" value="1"/>
</dbReference>
<keyword evidence="3" id="KW-0677">Repeat</keyword>
<dbReference type="Pfam" id="PF00097">
    <property type="entry name" value="zf-C3HC4"/>
    <property type="match status" value="1"/>
</dbReference>
<evidence type="ECO:0000256" key="3">
    <source>
        <dbReference type="ARBA" id="ARBA00022737"/>
    </source>
</evidence>
<evidence type="ECO:0000256" key="2">
    <source>
        <dbReference type="ARBA" id="ARBA00022723"/>
    </source>
</evidence>
<dbReference type="GO" id="GO:0061630">
    <property type="term" value="F:ubiquitin protein ligase activity"/>
    <property type="evidence" value="ECO:0007669"/>
    <property type="project" value="InterPro"/>
</dbReference>